<dbReference type="EMBL" id="JADEXN010000211">
    <property type="protein sequence ID" value="MBE9041558.1"/>
    <property type="molecule type" value="Genomic_DNA"/>
</dbReference>
<evidence type="ECO:0000256" key="6">
    <source>
        <dbReference type="ARBA" id="ARBA00023136"/>
    </source>
</evidence>
<evidence type="ECO:0000256" key="2">
    <source>
        <dbReference type="ARBA" id="ARBA00005887"/>
    </source>
</evidence>
<feature type="transmembrane region" description="Helical" evidence="8">
    <location>
        <begin position="261"/>
        <end position="281"/>
    </location>
</feature>
<keyword evidence="3 8" id="KW-0813">Transport</keyword>
<comment type="similarity">
    <text evidence="2 8">Belongs to the ammonia transporter channel (TC 1.A.11.2) family.</text>
</comment>
<comment type="caution">
    <text evidence="10">The sequence shown here is derived from an EMBL/GenBank/DDBJ whole genome shotgun (WGS) entry which is preliminary data.</text>
</comment>
<proteinExistence type="inferred from homology"/>
<feature type="non-terminal residue" evidence="10">
    <location>
        <position position="428"/>
    </location>
</feature>
<feature type="transmembrane region" description="Helical" evidence="8">
    <location>
        <begin position="88"/>
        <end position="109"/>
    </location>
</feature>
<evidence type="ECO:0000259" key="9">
    <source>
        <dbReference type="Pfam" id="PF00909"/>
    </source>
</evidence>
<protein>
    <recommendedName>
        <fullName evidence="8">Ammonium transporter</fullName>
    </recommendedName>
</protein>
<reference evidence="10" key="1">
    <citation type="submission" date="2020-10" db="EMBL/GenBank/DDBJ databases">
        <authorList>
            <person name="Castelo-Branco R."/>
            <person name="Eusebio N."/>
            <person name="Adriana R."/>
            <person name="Vieira A."/>
            <person name="Brugerolle De Fraissinette N."/>
            <person name="Rezende De Castro R."/>
            <person name="Schneider M.P."/>
            <person name="Vasconcelos V."/>
            <person name="Leao P.N."/>
        </authorList>
    </citation>
    <scope>NUCLEOTIDE SEQUENCE</scope>
    <source>
        <strain evidence="10">LEGE 11467</strain>
    </source>
</reference>
<keyword evidence="11" id="KW-1185">Reference proteome</keyword>
<keyword evidence="7 8" id="KW-0924">Ammonia transport</keyword>
<feature type="transmembrane region" description="Helical" evidence="8">
    <location>
        <begin position="348"/>
        <end position="370"/>
    </location>
</feature>
<dbReference type="InterPro" id="IPR024041">
    <property type="entry name" value="NH4_transpt_AmtB-like_dom"/>
</dbReference>
<dbReference type="GO" id="GO:0008519">
    <property type="term" value="F:ammonium channel activity"/>
    <property type="evidence" value="ECO:0007669"/>
    <property type="project" value="InterPro"/>
</dbReference>
<evidence type="ECO:0000313" key="11">
    <source>
        <dbReference type="Proteomes" id="UP000621799"/>
    </source>
</evidence>
<feature type="transmembrane region" description="Helical" evidence="8">
    <location>
        <begin position="315"/>
        <end position="333"/>
    </location>
</feature>
<evidence type="ECO:0000313" key="10">
    <source>
        <dbReference type="EMBL" id="MBE9041558.1"/>
    </source>
</evidence>
<dbReference type="Gene3D" id="1.10.3430.10">
    <property type="entry name" value="Ammonium transporter AmtB like domains"/>
    <property type="match status" value="1"/>
</dbReference>
<evidence type="ECO:0000256" key="1">
    <source>
        <dbReference type="ARBA" id="ARBA00004141"/>
    </source>
</evidence>
<keyword evidence="6 8" id="KW-0472">Membrane</keyword>
<feature type="transmembrane region" description="Helical" evidence="8">
    <location>
        <begin position="287"/>
        <end position="303"/>
    </location>
</feature>
<keyword evidence="5 8" id="KW-1133">Transmembrane helix</keyword>
<sequence>MLDLNVAWLLGCAGLVFMMQPGFMCLESGLTRSKNNINVAVKNLADVGISIVLFWSFGYALLFGASVGGWVGAKDFFLELAHDPQLSAFFFFQAMFCGTCTTIVSGAVAERLRFQGYLILALLISGLVYPIFGHWAWNGVATGTLSGWLGRLGFADFAGSTVVHSVGGWVSLAALLIIGPRTGRFTTDGRSQKIHGSNLSFSVLGAMLLWLGWLGFNGGSTFALNDQVPRILVQTFLAGAMGMLTAGALGWYQRKLPEVEVLINGSIAGLVSITAGCNAVSTPQAALIGGMGGAIMLLGTYWIDRFHIDDGVDAIALHGIAGAWGSLAVGLFGDLEILGTGLSRHAQIAVQLFGIGVGFLWAFGITYLLLRVIDRFWPLRVSLEEEEIGLNISEHRAKTEVYQLFQVMDEQARTQDFSLRVPEEPVTA</sequence>
<accession>A0A928Z9C7</accession>
<dbReference type="PANTHER" id="PTHR11730:SF6">
    <property type="entry name" value="AMMONIUM TRANSPORTER"/>
    <property type="match status" value="1"/>
</dbReference>
<dbReference type="InterPro" id="IPR018047">
    <property type="entry name" value="Ammonium_transpt_CS"/>
</dbReference>
<dbReference type="GO" id="GO:0005886">
    <property type="term" value="C:plasma membrane"/>
    <property type="evidence" value="ECO:0007669"/>
    <property type="project" value="UniProtKB-SubCell"/>
</dbReference>
<evidence type="ECO:0000256" key="5">
    <source>
        <dbReference type="ARBA" id="ARBA00022989"/>
    </source>
</evidence>
<feature type="transmembrane region" description="Helical" evidence="8">
    <location>
        <begin position="231"/>
        <end position="252"/>
    </location>
</feature>
<organism evidence="10 11">
    <name type="scientific">Zarconia navalis LEGE 11467</name>
    <dbReference type="NCBI Taxonomy" id="1828826"/>
    <lineage>
        <taxon>Bacteria</taxon>
        <taxon>Bacillati</taxon>
        <taxon>Cyanobacteriota</taxon>
        <taxon>Cyanophyceae</taxon>
        <taxon>Oscillatoriophycideae</taxon>
        <taxon>Oscillatoriales</taxon>
        <taxon>Oscillatoriales incertae sedis</taxon>
        <taxon>Zarconia</taxon>
        <taxon>Zarconia navalis</taxon>
    </lineage>
</organism>
<dbReference type="InterPro" id="IPR001905">
    <property type="entry name" value="Ammonium_transpt"/>
</dbReference>
<name>A0A928Z9C7_9CYAN</name>
<dbReference type="Pfam" id="PF00909">
    <property type="entry name" value="Ammonium_transp"/>
    <property type="match status" value="1"/>
</dbReference>
<dbReference type="AlphaFoldDB" id="A0A928Z9C7"/>
<evidence type="ECO:0000256" key="4">
    <source>
        <dbReference type="ARBA" id="ARBA00022692"/>
    </source>
</evidence>
<feature type="domain" description="Ammonium transporter AmtB-like" evidence="9">
    <location>
        <begin position="7"/>
        <end position="398"/>
    </location>
</feature>
<feature type="transmembrane region" description="Helical" evidence="8">
    <location>
        <begin position="199"/>
        <end position="216"/>
    </location>
</feature>
<comment type="subcellular location">
    <subcellularLocation>
        <location evidence="8">Cell membrane</location>
        <topology evidence="8">Multi-pass membrane protein</topology>
    </subcellularLocation>
    <subcellularLocation>
        <location evidence="1">Membrane</location>
        <topology evidence="1">Multi-pass membrane protein</topology>
    </subcellularLocation>
</comment>
<feature type="transmembrane region" description="Helical" evidence="8">
    <location>
        <begin position="116"/>
        <end position="137"/>
    </location>
</feature>
<dbReference type="NCBIfam" id="TIGR00836">
    <property type="entry name" value="amt"/>
    <property type="match status" value="1"/>
</dbReference>
<dbReference type="RefSeq" id="WP_264321761.1">
    <property type="nucleotide sequence ID" value="NZ_JADEXN010000211.1"/>
</dbReference>
<feature type="transmembrane region" description="Helical" evidence="8">
    <location>
        <begin position="6"/>
        <end position="26"/>
    </location>
</feature>
<dbReference type="InterPro" id="IPR029020">
    <property type="entry name" value="Ammonium/urea_transptr"/>
</dbReference>
<keyword evidence="4 8" id="KW-0812">Transmembrane</keyword>
<dbReference type="SUPFAM" id="SSF111352">
    <property type="entry name" value="Ammonium transporter"/>
    <property type="match status" value="1"/>
</dbReference>
<evidence type="ECO:0000256" key="3">
    <source>
        <dbReference type="ARBA" id="ARBA00022448"/>
    </source>
</evidence>
<evidence type="ECO:0000256" key="8">
    <source>
        <dbReference type="RuleBase" id="RU362002"/>
    </source>
</evidence>
<feature type="transmembrane region" description="Helical" evidence="8">
    <location>
        <begin position="47"/>
        <end position="68"/>
    </location>
</feature>
<dbReference type="PROSITE" id="PS01219">
    <property type="entry name" value="AMMONIUM_TRANSP"/>
    <property type="match status" value="1"/>
</dbReference>
<feature type="transmembrane region" description="Helical" evidence="8">
    <location>
        <begin position="157"/>
        <end position="178"/>
    </location>
</feature>
<gene>
    <name evidence="10" type="ORF">IQ235_12285</name>
</gene>
<dbReference type="Proteomes" id="UP000621799">
    <property type="component" value="Unassembled WGS sequence"/>
</dbReference>
<dbReference type="PANTHER" id="PTHR11730">
    <property type="entry name" value="AMMONIUM TRANSPORTER"/>
    <property type="match status" value="1"/>
</dbReference>
<dbReference type="GO" id="GO:0097272">
    <property type="term" value="P:ammonium homeostasis"/>
    <property type="evidence" value="ECO:0007669"/>
    <property type="project" value="TreeGrafter"/>
</dbReference>
<evidence type="ECO:0000256" key="7">
    <source>
        <dbReference type="ARBA" id="ARBA00023177"/>
    </source>
</evidence>